<dbReference type="RefSeq" id="WP_106892377.1">
    <property type="nucleotide sequence ID" value="NZ_CP027860.1"/>
</dbReference>
<name>A0A2P1PUC6_9GAMM</name>
<dbReference type="Gene3D" id="1.10.3680.10">
    <property type="entry name" value="TerB-like"/>
    <property type="match status" value="1"/>
</dbReference>
<dbReference type="KEGG" id="xba:C7S18_15230"/>
<dbReference type="EMBL" id="CP027860">
    <property type="protein sequence ID" value="AVP98456.1"/>
    <property type="molecule type" value="Genomic_DNA"/>
</dbReference>
<sequence>MAYKVNWSGAAIGAIAGLLLSRHVAGLVLGGLVGGLLTRPNPFKPPENQAQRARLLEPWFMLAGALAKANGRVSDPEVKAAEGWMRRLALESKDRNAAVDAFNHGKADGFAWKPAAEELAAHCLTRMDLKLMVLGSLHEIASADGSLSDARLFRNIQETLQVPDELWQSVIKNFDRKSGGRPSLQEAYRILEVDQKASDDLVRKAYRRAISKYHPDKIAGLAEHPETVREFEQKARDTNLAYDVIRDARGMS</sequence>
<dbReference type="CDD" id="cd07316">
    <property type="entry name" value="terB_like_DjlA"/>
    <property type="match status" value="1"/>
</dbReference>
<dbReference type="InterPro" id="IPR007791">
    <property type="entry name" value="DjlA_N"/>
</dbReference>
<dbReference type="SMART" id="SM00271">
    <property type="entry name" value="DnaJ"/>
    <property type="match status" value="1"/>
</dbReference>
<evidence type="ECO:0000259" key="2">
    <source>
        <dbReference type="PROSITE" id="PS50076"/>
    </source>
</evidence>
<dbReference type="PRINTS" id="PR00625">
    <property type="entry name" value="JDOMAIN"/>
</dbReference>
<dbReference type="SUPFAM" id="SSF46565">
    <property type="entry name" value="Chaperone J-domain"/>
    <property type="match status" value="1"/>
</dbReference>
<evidence type="ECO:0000313" key="3">
    <source>
        <dbReference type="EMBL" id="AVP98456.1"/>
    </source>
</evidence>
<keyword evidence="1" id="KW-0143">Chaperone</keyword>
<organism evidence="3 4">
    <name type="scientific">Ahniella affigens</name>
    <dbReference type="NCBI Taxonomy" id="2021234"/>
    <lineage>
        <taxon>Bacteria</taxon>
        <taxon>Pseudomonadati</taxon>
        <taxon>Pseudomonadota</taxon>
        <taxon>Gammaproteobacteria</taxon>
        <taxon>Lysobacterales</taxon>
        <taxon>Rhodanobacteraceae</taxon>
        <taxon>Ahniella</taxon>
    </lineage>
</organism>
<protein>
    <recommendedName>
        <fullName evidence="2">J domain-containing protein</fullName>
    </recommendedName>
</protein>
<dbReference type="InterPro" id="IPR001623">
    <property type="entry name" value="DnaJ_domain"/>
</dbReference>
<evidence type="ECO:0000313" key="4">
    <source>
        <dbReference type="Proteomes" id="UP000241074"/>
    </source>
</evidence>
<gene>
    <name evidence="3" type="ORF">C7S18_15230</name>
</gene>
<dbReference type="SUPFAM" id="SSF158682">
    <property type="entry name" value="TerB-like"/>
    <property type="match status" value="1"/>
</dbReference>
<dbReference type="Pfam" id="PF00226">
    <property type="entry name" value="DnaJ"/>
    <property type="match status" value="1"/>
</dbReference>
<feature type="domain" description="J" evidence="2">
    <location>
        <begin position="186"/>
        <end position="250"/>
    </location>
</feature>
<proteinExistence type="predicted"/>
<keyword evidence="4" id="KW-1185">Reference proteome</keyword>
<dbReference type="Pfam" id="PF05099">
    <property type="entry name" value="TerB"/>
    <property type="match status" value="1"/>
</dbReference>
<accession>A0A2P1PUC6</accession>
<dbReference type="PROSITE" id="PS50076">
    <property type="entry name" value="DNAJ_2"/>
    <property type="match status" value="1"/>
</dbReference>
<reference evidence="3 4" key="1">
    <citation type="submission" date="2018-03" db="EMBL/GenBank/DDBJ databases">
        <title>Ahniella affigens gen. nov., sp. nov., a gammaproteobacterium isolated from sandy soil near a stream.</title>
        <authorList>
            <person name="Ko Y."/>
            <person name="Kim J.-H."/>
        </authorList>
    </citation>
    <scope>NUCLEOTIDE SEQUENCE [LARGE SCALE GENOMIC DNA]</scope>
    <source>
        <strain evidence="3 4">D13</strain>
    </source>
</reference>
<dbReference type="AlphaFoldDB" id="A0A2P1PUC6"/>
<dbReference type="InterPro" id="IPR029024">
    <property type="entry name" value="TerB-like"/>
</dbReference>
<dbReference type="InterPro" id="IPR036869">
    <property type="entry name" value="J_dom_sf"/>
</dbReference>
<evidence type="ECO:0000256" key="1">
    <source>
        <dbReference type="ARBA" id="ARBA00023186"/>
    </source>
</evidence>
<dbReference type="Proteomes" id="UP000241074">
    <property type="component" value="Chromosome"/>
</dbReference>
<dbReference type="OrthoDB" id="9782583at2"/>
<reference evidence="3 4" key="2">
    <citation type="submission" date="2018-03" db="EMBL/GenBank/DDBJ databases">
        <authorList>
            <person name="Keele B.F."/>
        </authorList>
    </citation>
    <scope>NUCLEOTIDE SEQUENCE [LARGE SCALE GENOMIC DNA]</scope>
    <source>
        <strain evidence="3 4">D13</strain>
    </source>
</reference>
<dbReference type="Gene3D" id="1.10.287.110">
    <property type="entry name" value="DnaJ domain"/>
    <property type="match status" value="1"/>
</dbReference>
<dbReference type="CDD" id="cd06257">
    <property type="entry name" value="DnaJ"/>
    <property type="match status" value="1"/>
</dbReference>